<gene>
    <name evidence="6" type="ORF">EV193_10361</name>
</gene>
<feature type="DNA-binding region" description="H-T-H motif" evidence="4">
    <location>
        <begin position="47"/>
        <end position="66"/>
    </location>
</feature>
<dbReference type="InterPro" id="IPR009057">
    <property type="entry name" value="Homeodomain-like_sf"/>
</dbReference>
<dbReference type="SUPFAM" id="SSF48498">
    <property type="entry name" value="Tetracyclin repressor-like, C-terminal domain"/>
    <property type="match status" value="1"/>
</dbReference>
<evidence type="ECO:0000259" key="5">
    <source>
        <dbReference type="PROSITE" id="PS50977"/>
    </source>
</evidence>
<dbReference type="Proteomes" id="UP000294257">
    <property type="component" value="Unassembled WGS sequence"/>
</dbReference>
<dbReference type="InterPro" id="IPR004111">
    <property type="entry name" value="Repressor_TetR_C"/>
</dbReference>
<evidence type="ECO:0000256" key="4">
    <source>
        <dbReference type="PROSITE-ProRule" id="PRU00335"/>
    </source>
</evidence>
<dbReference type="OrthoDB" id="2570341at2"/>
<dbReference type="AlphaFoldDB" id="A0A4Q7KUS1"/>
<dbReference type="Gene3D" id="1.10.10.60">
    <property type="entry name" value="Homeodomain-like"/>
    <property type="match status" value="1"/>
</dbReference>
<evidence type="ECO:0000313" key="6">
    <source>
        <dbReference type="EMBL" id="RZS40748.1"/>
    </source>
</evidence>
<proteinExistence type="predicted"/>
<accession>A0A4Q7KUS1</accession>
<dbReference type="InterPro" id="IPR050109">
    <property type="entry name" value="HTH-type_TetR-like_transc_reg"/>
</dbReference>
<evidence type="ECO:0000256" key="1">
    <source>
        <dbReference type="ARBA" id="ARBA00023015"/>
    </source>
</evidence>
<dbReference type="PROSITE" id="PS50977">
    <property type="entry name" value="HTH_TETR_2"/>
    <property type="match status" value="1"/>
</dbReference>
<dbReference type="Gene3D" id="1.10.357.10">
    <property type="entry name" value="Tetracycline Repressor, domain 2"/>
    <property type="match status" value="1"/>
</dbReference>
<sequence>MDSDSTLELLWGLRAPSTRGPKAAFEVADVAEAAVVIADELGVDAVSMEAVAKKLGYTKMSLYRYVKSKAELLAVMIELGVGEPPDLSRVRGGWRGGARRWTELMWQAWDQHPWLPAVTVGERAVGPNEVGWSVAALSVFTGIGLTRAESVDAVSLLSGHLRNTYAPSAAGSQPWNSQVRADPLLADVMSRAGVAYPALDEIVKGRPVSTNRRAFGLERILDGIEVLLDQR</sequence>
<protein>
    <submittedName>
        <fullName evidence="6">TetR family transcriptional regulator</fullName>
    </submittedName>
</protein>
<dbReference type="InterPro" id="IPR001647">
    <property type="entry name" value="HTH_TetR"/>
</dbReference>
<dbReference type="Pfam" id="PF02909">
    <property type="entry name" value="TetR_C_1"/>
    <property type="match status" value="1"/>
</dbReference>
<dbReference type="RefSeq" id="WP_130343764.1">
    <property type="nucleotide sequence ID" value="NZ_SGWQ01000003.1"/>
</dbReference>
<organism evidence="6 7">
    <name type="scientific">Herbihabitans rhizosphaerae</name>
    <dbReference type="NCBI Taxonomy" id="1872711"/>
    <lineage>
        <taxon>Bacteria</taxon>
        <taxon>Bacillati</taxon>
        <taxon>Actinomycetota</taxon>
        <taxon>Actinomycetes</taxon>
        <taxon>Pseudonocardiales</taxon>
        <taxon>Pseudonocardiaceae</taxon>
        <taxon>Herbihabitans</taxon>
    </lineage>
</organism>
<dbReference type="PANTHER" id="PTHR30055:SF151">
    <property type="entry name" value="TRANSCRIPTIONAL REGULATORY PROTEIN"/>
    <property type="match status" value="1"/>
</dbReference>
<dbReference type="PANTHER" id="PTHR30055">
    <property type="entry name" value="HTH-TYPE TRANSCRIPTIONAL REGULATOR RUTR"/>
    <property type="match status" value="1"/>
</dbReference>
<name>A0A4Q7KUS1_9PSEU</name>
<keyword evidence="7" id="KW-1185">Reference proteome</keyword>
<comment type="caution">
    <text evidence="6">The sequence shown here is derived from an EMBL/GenBank/DDBJ whole genome shotgun (WGS) entry which is preliminary data.</text>
</comment>
<keyword evidence="3" id="KW-0804">Transcription</keyword>
<dbReference type="EMBL" id="SGWQ01000003">
    <property type="protein sequence ID" value="RZS40748.1"/>
    <property type="molecule type" value="Genomic_DNA"/>
</dbReference>
<evidence type="ECO:0000256" key="3">
    <source>
        <dbReference type="ARBA" id="ARBA00023163"/>
    </source>
</evidence>
<keyword evidence="1" id="KW-0805">Transcription regulation</keyword>
<dbReference type="InterPro" id="IPR036271">
    <property type="entry name" value="Tet_transcr_reg_TetR-rel_C_sf"/>
</dbReference>
<reference evidence="6 7" key="1">
    <citation type="submission" date="2019-02" db="EMBL/GenBank/DDBJ databases">
        <title>Genomic Encyclopedia of Type Strains, Phase IV (KMG-IV): sequencing the most valuable type-strain genomes for metagenomic binning, comparative biology and taxonomic classification.</title>
        <authorList>
            <person name="Goeker M."/>
        </authorList>
    </citation>
    <scope>NUCLEOTIDE SEQUENCE [LARGE SCALE GENOMIC DNA]</scope>
    <source>
        <strain evidence="6 7">DSM 101727</strain>
    </source>
</reference>
<dbReference type="GO" id="GO:0000976">
    <property type="term" value="F:transcription cis-regulatory region binding"/>
    <property type="evidence" value="ECO:0007669"/>
    <property type="project" value="TreeGrafter"/>
</dbReference>
<keyword evidence="2 4" id="KW-0238">DNA-binding</keyword>
<evidence type="ECO:0000313" key="7">
    <source>
        <dbReference type="Proteomes" id="UP000294257"/>
    </source>
</evidence>
<feature type="domain" description="HTH tetR-type" evidence="5">
    <location>
        <begin position="24"/>
        <end position="84"/>
    </location>
</feature>
<dbReference type="Pfam" id="PF00440">
    <property type="entry name" value="TetR_N"/>
    <property type="match status" value="1"/>
</dbReference>
<dbReference type="GO" id="GO:0003700">
    <property type="term" value="F:DNA-binding transcription factor activity"/>
    <property type="evidence" value="ECO:0007669"/>
    <property type="project" value="TreeGrafter"/>
</dbReference>
<dbReference type="SUPFAM" id="SSF46689">
    <property type="entry name" value="Homeodomain-like"/>
    <property type="match status" value="1"/>
</dbReference>
<evidence type="ECO:0000256" key="2">
    <source>
        <dbReference type="ARBA" id="ARBA00023125"/>
    </source>
</evidence>
<dbReference type="GO" id="GO:0045892">
    <property type="term" value="P:negative regulation of DNA-templated transcription"/>
    <property type="evidence" value="ECO:0007669"/>
    <property type="project" value="InterPro"/>
</dbReference>